<dbReference type="STRING" id="1131935.PDENDC454_01340"/>
<dbReference type="Gene3D" id="3.40.50.12580">
    <property type="match status" value="1"/>
</dbReference>
<accession>H3S9T5</accession>
<dbReference type="PANTHER" id="PTHR37316:SF3">
    <property type="entry name" value="TEICHOIC ACID GLYCEROL-PHOSPHATE TRANSFERASE"/>
    <property type="match status" value="1"/>
</dbReference>
<gene>
    <name evidence="1" type="ORF">PDENDC454_01340</name>
</gene>
<comment type="caution">
    <text evidence="1">The sequence shown here is derived from an EMBL/GenBank/DDBJ whole genome shotgun (WGS) entry which is preliminary data.</text>
</comment>
<dbReference type="Gene3D" id="3.40.50.720">
    <property type="entry name" value="NAD(P)-binding Rossmann-like Domain"/>
    <property type="match status" value="1"/>
</dbReference>
<dbReference type="OrthoDB" id="9811865at2"/>
<sequence length="475" mass="55781">MVDIIIFGTGHSAEMFVNQLDKNQTNIVAFLDNNSDKVGKYFYEKLIYDPNDISLLSYDYIIIASQFLTTIYSQLLDLDIQAEKIIPIYYEMLLKQHEQRYEKILGSLLYYKDNNRIINKISLISVNNSGCNCKALAHYTPIDVQDKFKINLLAQNEVDDENSDVVVNTHRNTSVRTNKINIELWHGFPIKGMFRMDRNRNPEDTGPFENWKYAHGIASYSPLFTTILNACFPTTIDQFHITGMPRNDHLYHSEGLKHLKRLLPEMKEDSFKICYMPTYRVRKSYSTKELCEGKRPWSQLFDFPDFNESLFFDFLEKNNITLVLKLHTVEEERFSELVKEMLGGRVFLVSNKMLEESQLDMYETLNAFDALITDYSSVYFDYLLLDRPIIFTPTDLEEYNQSRGFLLEPYSFWTPGDHAITLSDFFRAIMDAKNNPNKNFQQRKMIRDLVHTYQDGDSSRRVWNMIEKILENGRA</sequence>
<dbReference type="InterPro" id="IPR051612">
    <property type="entry name" value="Teichoic_Acid_Biosynth"/>
</dbReference>
<protein>
    <submittedName>
        <fullName evidence="1">Glycosyl/glycerophosphate transferase</fullName>
    </submittedName>
</protein>
<dbReference type="InterPro" id="IPR007554">
    <property type="entry name" value="Glycerophosphate_synth"/>
</dbReference>
<dbReference type="RefSeq" id="WP_006674776.1">
    <property type="nucleotide sequence ID" value="NZ_AHKH01000002.1"/>
</dbReference>
<reference evidence="1 2" key="1">
    <citation type="journal article" date="2012" name="J. Bacteriol.">
        <title>Genome Sequence of the Pattern-Forming Social Bacterium Paenibacillus dendritiformis C454 Chiral Morphotype.</title>
        <authorList>
            <person name="Sirota-Madi A."/>
            <person name="Olender T."/>
            <person name="Helman Y."/>
            <person name="Brainis I."/>
            <person name="Finkelshtein A."/>
            <person name="Roth D."/>
            <person name="Hagai E."/>
            <person name="Leshkowitz D."/>
            <person name="Brodsky L."/>
            <person name="Galatenko V."/>
            <person name="Nikolaev V."/>
            <person name="Gutnick D.L."/>
            <person name="Lancet D."/>
            <person name="Ben-Jacob E."/>
        </authorList>
    </citation>
    <scope>NUCLEOTIDE SEQUENCE [LARGE SCALE GENOMIC DNA]</scope>
    <source>
        <strain evidence="1 2">C454</strain>
    </source>
</reference>
<dbReference type="SUPFAM" id="SSF53335">
    <property type="entry name" value="S-adenosyl-L-methionine-dependent methyltransferases"/>
    <property type="match status" value="1"/>
</dbReference>
<dbReference type="Proteomes" id="UP000003900">
    <property type="component" value="Unassembled WGS sequence"/>
</dbReference>
<dbReference type="GO" id="GO:0016020">
    <property type="term" value="C:membrane"/>
    <property type="evidence" value="ECO:0007669"/>
    <property type="project" value="InterPro"/>
</dbReference>
<dbReference type="EMBL" id="AHKH01000002">
    <property type="protein sequence ID" value="EHQ64203.1"/>
    <property type="molecule type" value="Genomic_DNA"/>
</dbReference>
<name>H3S9T5_9BACL</name>
<organism evidence="1 2">
    <name type="scientific">Paenibacillus dendritiformis C454</name>
    <dbReference type="NCBI Taxonomy" id="1131935"/>
    <lineage>
        <taxon>Bacteria</taxon>
        <taxon>Bacillati</taxon>
        <taxon>Bacillota</taxon>
        <taxon>Bacilli</taxon>
        <taxon>Bacillales</taxon>
        <taxon>Paenibacillaceae</taxon>
        <taxon>Paenibacillus</taxon>
    </lineage>
</organism>
<dbReference type="Pfam" id="PF04464">
    <property type="entry name" value="Glyphos_transf"/>
    <property type="match status" value="1"/>
</dbReference>
<dbReference type="InterPro" id="IPR043148">
    <property type="entry name" value="TagF_C"/>
</dbReference>
<dbReference type="InterPro" id="IPR029063">
    <property type="entry name" value="SAM-dependent_MTases_sf"/>
</dbReference>
<keyword evidence="1" id="KW-0808">Transferase</keyword>
<evidence type="ECO:0000313" key="2">
    <source>
        <dbReference type="Proteomes" id="UP000003900"/>
    </source>
</evidence>
<proteinExistence type="predicted"/>
<dbReference type="PANTHER" id="PTHR37316">
    <property type="entry name" value="TEICHOIC ACID GLYCEROL-PHOSPHATE PRIMASE"/>
    <property type="match status" value="1"/>
</dbReference>
<evidence type="ECO:0000313" key="1">
    <source>
        <dbReference type="EMBL" id="EHQ64203.1"/>
    </source>
</evidence>
<dbReference type="AlphaFoldDB" id="H3S9T5"/>
<dbReference type="PATRIC" id="fig|1131935.3.peg.254"/>
<dbReference type="GO" id="GO:0047355">
    <property type="term" value="F:CDP-glycerol glycerophosphotransferase activity"/>
    <property type="evidence" value="ECO:0007669"/>
    <property type="project" value="InterPro"/>
</dbReference>
<dbReference type="SUPFAM" id="SSF53756">
    <property type="entry name" value="UDP-Glycosyltransferase/glycogen phosphorylase"/>
    <property type="match status" value="1"/>
</dbReference>
<keyword evidence="2" id="KW-1185">Reference proteome</keyword>